<evidence type="ECO:0000313" key="13">
    <source>
        <dbReference type="Proteomes" id="UP000031518"/>
    </source>
</evidence>
<dbReference type="AlphaFoldDB" id="A0A0B6WUF2"/>
<keyword evidence="5 9" id="KW-0697">Rotamase</keyword>
<keyword evidence="6" id="KW-0143">Chaperone</keyword>
<dbReference type="GO" id="GO:0042026">
    <property type="term" value="P:protein refolding"/>
    <property type="evidence" value="ECO:0007669"/>
    <property type="project" value="UniProtKB-ARBA"/>
</dbReference>
<dbReference type="InterPro" id="IPR001179">
    <property type="entry name" value="PPIase_FKBP_dom"/>
</dbReference>
<evidence type="ECO:0000256" key="6">
    <source>
        <dbReference type="ARBA" id="ARBA00023186"/>
    </source>
</evidence>
<dbReference type="PANTHER" id="PTHR47861:SF3">
    <property type="entry name" value="FKBP-TYPE PEPTIDYL-PROLYL CIS-TRANS ISOMERASE SLYD"/>
    <property type="match status" value="1"/>
</dbReference>
<keyword evidence="7 9" id="KW-0413">Isomerase</keyword>
<comment type="similarity">
    <text evidence="3 10">Belongs to the FKBP-type PPIase family.</text>
</comment>
<evidence type="ECO:0000256" key="5">
    <source>
        <dbReference type="ARBA" id="ARBA00023110"/>
    </source>
</evidence>
<evidence type="ECO:0000313" key="12">
    <source>
        <dbReference type="EMBL" id="CDM64863.1"/>
    </source>
</evidence>
<dbReference type="InterPro" id="IPR046357">
    <property type="entry name" value="PPIase_dom_sf"/>
</dbReference>
<dbReference type="EMBL" id="CBXV010000003">
    <property type="protein sequence ID" value="CDM64863.1"/>
    <property type="molecule type" value="Genomic_DNA"/>
</dbReference>
<evidence type="ECO:0000256" key="8">
    <source>
        <dbReference type="ARBA" id="ARBA00037071"/>
    </source>
</evidence>
<proteinExistence type="inferred from homology"/>
<feature type="domain" description="PPIase FKBP-type" evidence="11">
    <location>
        <begin position="8"/>
        <end position="82"/>
    </location>
</feature>
<evidence type="ECO:0000256" key="9">
    <source>
        <dbReference type="PROSITE-ProRule" id="PRU00277"/>
    </source>
</evidence>
<dbReference type="RefSeq" id="WP_041974937.1">
    <property type="nucleotide sequence ID" value="NZ_CBXV010000003.1"/>
</dbReference>
<keyword evidence="13" id="KW-1185">Reference proteome</keyword>
<reference evidence="12 13" key="2">
    <citation type="submission" date="2015-01" db="EMBL/GenBank/DDBJ databases">
        <title>Complete genome sequence of Pyrinomonas methylaliphatogenes type strain K22T.</title>
        <authorList>
            <person name="Lee K.C.Y."/>
            <person name="Power J.F."/>
            <person name="Dunfield P.F."/>
            <person name="Morgan X.C."/>
            <person name="Huttenhower C."/>
            <person name="Stott M.B."/>
        </authorList>
    </citation>
    <scope>NUCLEOTIDE SEQUENCE [LARGE SCALE GENOMIC DNA]</scope>
    <source>
        <strain evidence="12 13">K22</strain>
    </source>
</reference>
<dbReference type="Gene3D" id="2.40.10.330">
    <property type="match status" value="1"/>
</dbReference>
<evidence type="ECO:0000256" key="4">
    <source>
        <dbReference type="ARBA" id="ARBA00022490"/>
    </source>
</evidence>
<accession>A0A0B6WUF2</accession>
<comment type="catalytic activity">
    <reaction evidence="1 9 10">
        <text>[protein]-peptidylproline (omega=180) = [protein]-peptidylproline (omega=0)</text>
        <dbReference type="Rhea" id="RHEA:16237"/>
        <dbReference type="Rhea" id="RHEA-COMP:10747"/>
        <dbReference type="Rhea" id="RHEA-COMP:10748"/>
        <dbReference type="ChEBI" id="CHEBI:83833"/>
        <dbReference type="ChEBI" id="CHEBI:83834"/>
        <dbReference type="EC" id="5.2.1.8"/>
    </reaction>
</comment>
<dbReference type="GO" id="GO:0005737">
    <property type="term" value="C:cytoplasm"/>
    <property type="evidence" value="ECO:0007669"/>
    <property type="project" value="UniProtKB-SubCell"/>
</dbReference>
<gene>
    <name evidence="12" type="ORF">PYK22_00858</name>
</gene>
<evidence type="ECO:0000256" key="1">
    <source>
        <dbReference type="ARBA" id="ARBA00000971"/>
    </source>
</evidence>
<evidence type="ECO:0000256" key="2">
    <source>
        <dbReference type="ARBA" id="ARBA00004496"/>
    </source>
</evidence>
<dbReference type="GO" id="GO:0003755">
    <property type="term" value="F:peptidyl-prolyl cis-trans isomerase activity"/>
    <property type="evidence" value="ECO:0007669"/>
    <property type="project" value="UniProtKB-UniRule"/>
</dbReference>
<evidence type="ECO:0000256" key="10">
    <source>
        <dbReference type="RuleBase" id="RU003915"/>
    </source>
</evidence>
<reference evidence="12 13" key="1">
    <citation type="submission" date="2013-12" db="EMBL/GenBank/DDBJ databases">
        <authorList>
            <person name="Stott M."/>
        </authorList>
    </citation>
    <scope>NUCLEOTIDE SEQUENCE [LARGE SCALE GENOMIC DNA]</scope>
    <source>
        <strain evidence="12 13">K22</strain>
    </source>
</reference>
<dbReference type="SUPFAM" id="SSF54534">
    <property type="entry name" value="FKBP-like"/>
    <property type="match status" value="1"/>
</dbReference>
<dbReference type="EC" id="5.2.1.8" evidence="10"/>
<protein>
    <recommendedName>
        <fullName evidence="10">Peptidyl-prolyl cis-trans isomerase</fullName>
        <ecNumber evidence="10">5.2.1.8</ecNumber>
    </recommendedName>
</protein>
<comment type="subcellular location">
    <subcellularLocation>
        <location evidence="2">Cytoplasm</location>
    </subcellularLocation>
</comment>
<keyword evidence="4" id="KW-0963">Cytoplasm</keyword>
<evidence type="ECO:0000256" key="7">
    <source>
        <dbReference type="ARBA" id="ARBA00023235"/>
    </source>
</evidence>
<name>A0A0B6WUF2_9BACT</name>
<organism evidence="12 13">
    <name type="scientific">Pyrinomonas methylaliphatogenes</name>
    <dbReference type="NCBI Taxonomy" id="454194"/>
    <lineage>
        <taxon>Bacteria</taxon>
        <taxon>Pseudomonadati</taxon>
        <taxon>Acidobacteriota</taxon>
        <taxon>Blastocatellia</taxon>
        <taxon>Blastocatellales</taxon>
        <taxon>Pyrinomonadaceae</taxon>
        <taxon>Pyrinomonas</taxon>
    </lineage>
</organism>
<dbReference type="Pfam" id="PF00254">
    <property type="entry name" value="FKBP_C"/>
    <property type="match status" value="1"/>
</dbReference>
<dbReference type="PROSITE" id="PS50059">
    <property type="entry name" value="FKBP_PPIASE"/>
    <property type="match status" value="1"/>
</dbReference>
<dbReference type="OrthoDB" id="280278at2"/>
<evidence type="ECO:0000259" key="11">
    <source>
        <dbReference type="PROSITE" id="PS50059"/>
    </source>
</evidence>
<sequence length="147" mass="16078">MPEQAKNGDTVRVHYTGRLENGEIFDSSEGGEPLEFKLGAGQVIAGFDEGVQGMYVGETRTIEIPAEDAYGERVEALVQTIPREGLNLETEPEVGMNLVLQLPDGSQIPVAITDVTDKYITLDANHPLAGQKLIFDVQLVEVRRSPR</sequence>
<dbReference type="InterPro" id="IPR048261">
    <property type="entry name" value="SlpA/SlyD-like_ins_sf"/>
</dbReference>
<comment type="function">
    <text evidence="8">Also involved in hydrogenase metallocenter assembly, probably by participating in the nickel insertion step. This function in hydrogenase biosynthesis requires chaperone activity and the presence of the metal-binding domain, but not PPIase activity.</text>
</comment>
<dbReference type="STRING" id="454194.PYK22_00858"/>
<dbReference type="Gene3D" id="3.10.50.40">
    <property type="match status" value="1"/>
</dbReference>
<dbReference type="PANTHER" id="PTHR47861">
    <property type="entry name" value="FKBP-TYPE PEPTIDYL-PROLYL CIS-TRANS ISOMERASE SLYD"/>
    <property type="match status" value="1"/>
</dbReference>
<dbReference type="Proteomes" id="UP000031518">
    <property type="component" value="Unassembled WGS sequence"/>
</dbReference>
<evidence type="ECO:0000256" key="3">
    <source>
        <dbReference type="ARBA" id="ARBA00006577"/>
    </source>
</evidence>